<evidence type="ECO:0000259" key="1">
    <source>
        <dbReference type="Pfam" id="PF06568"/>
    </source>
</evidence>
<accession>A0A7C1XJV8</accession>
<dbReference type="Pfam" id="PF06568">
    <property type="entry name" value="YjiS-like"/>
    <property type="match status" value="1"/>
</dbReference>
<gene>
    <name evidence="2" type="ORF">ENP23_24180</name>
</gene>
<name>A0A7C1XJV8_9PSED</name>
<dbReference type="AlphaFoldDB" id="A0A7C1XJV8"/>
<organism evidence="2">
    <name type="scientific">Pseudomonas graminis</name>
    <dbReference type="NCBI Taxonomy" id="158627"/>
    <lineage>
        <taxon>Bacteria</taxon>
        <taxon>Pseudomonadati</taxon>
        <taxon>Pseudomonadota</taxon>
        <taxon>Gammaproteobacteria</taxon>
        <taxon>Pseudomonadales</taxon>
        <taxon>Pseudomonadaceae</taxon>
        <taxon>Pseudomonas</taxon>
    </lineage>
</organism>
<comment type="caution">
    <text evidence="2">The sequence shown here is derived from an EMBL/GenBank/DDBJ whole genome shotgun (WGS) entry which is preliminary data.</text>
</comment>
<reference evidence="2" key="1">
    <citation type="journal article" date="2020" name="mSystems">
        <title>Genome- and Community-Level Interaction Insights into Carbon Utilization and Element Cycling Functions of Hydrothermarchaeota in Hydrothermal Sediment.</title>
        <authorList>
            <person name="Zhou Z."/>
            <person name="Liu Y."/>
            <person name="Xu W."/>
            <person name="Pan J."/>
            <person name="Luo Z.H."/>
            <person name="Li M."/>
        </authorList>
    </citation>
    <scope>NUCLEOTIDE SEQUENCE [LARGE SCALE GENOMIC DNA]</scope>
    <source>
        <strain evidence="2">SpSt-200</strain>
    </source>
</reference>
<feature type="domain" description="YjiS-like" evidence="1">
    <location>
        <begin position="55"/>
        <end position="90"/>
    </location>
</feature>
<proteinExistence type="predicted"/>
<protein>
    <submittedName>
        <fullName evidence="2">DUF1127 domain-containing protein</fullName>
    </submittedName>
</protein>
<dbReference type="EMBL" id="DSIN01000035">
    <property type="protein sequence ID" value="HEF28841.1"/>
    <property type="molecule type" value="Genomic_DNA"/>
</dbReference>
<dbReference type="InterPro" id="IPR009506">
    <property type="entry name" value="YjiS-like"/>
</dbReference>
<evidence type="ECO:0000313" key="2">
    <source>
        <dbReference type="EMBL" id="HEF28841.1"/>
    </source>
</evidence>
<sequence length="104" mass="12297">MQCIRNIRWIDLRRGERICPSPLEGKTMKGQKGYVLVAKPLSRQSAPERWWKGFVAQVARWRTLHQQRVELATMSEDALKDMGLSRADVYEEVERPFWDDPMKH</sequence>